<evidence type="ECO:0000256" key="8">
    <source>
        <dbReference type="ARBA" id="ARBA00033429"/>
    </source>
</evidence>
<keyword evidence="11" id="KW-0150">Chloroplast</keyword>
<dbReference type="InterPro" id="IPR036062">
    <property type="entry name" value="PSI_PsaJ_sf"/>
</dbReference>
<dbReference type="Gene3D" id="1.20.5.510">
    <property type="entry name" value="Single helix bin"/>
    <property type="match status" value="1"/>
</dbReference>
<name>A0A076E8Y6_CHLSO</name>
<evidence type="ECO:0000256" key="5">
    <source>
        <dbReference type="ARBA" id="ARBA00022692"/>
    </source>
</evidence>
<keyword evidence="9" id="KW-0602">Photosynthesis</keyword>
<dbReference type="SUPFAM" id="SSF81544">
    <property type="entry name" value="Subunit IX of photosystem I reaction centre, PsaJ"/>
    <property type="match status" value="1"/>
</dbReference>
<comment type="subcellular location">
    <subcellularLocation>
        <location evidence="2">Membrane</location>
        <topology evidence="2">Single-pass membrane protein</topology>
    </subcellularLocation>
    <subcellularLocation>
        <location evidence="9">Plastid</location>
        <location evidence="9">Chloroplast thylakoid membrane</location>
        <topology evidence="9">Single-pass membrane protein</topology>
    </subcellularLocation>
</comment>
<evidence type="ECO:0000256" key="10">
    <source>
        <dbReference type="SAM" id="Phobius"/>
    </source>
</evidence>
<organism evidence="11">
    <name type="scientific">Chlorella sorokiniana</name>
    <name type="common">Freshwater green alga</name>
    <dbReference type="NCBI Taxonomy" id="3076"/>
    <lineage>
        <taxon>Eukaryota</taxon>
        <taxon>Viridiplantae</taxon>
        <taxon>Chlorophyta</taxon>
        <taxon>core chlorophytes</taxon>
        <taxon>Trebouxiophyceae</taxon>
        <taxon>Chlorellales</taxon>
        <taxon>Chlorellaceae</taxon>
        <taxon>Chlorella clade</taxon>
        <taxon>Chlorella</taxon>
    </lineage>
</organism>
<evidence type="ECO:0000256" key="3">
    <source>
        <dbReference type="ARBA" id="ARBA00006318"/>
    </source>
</evidence>
<dbReference type="PANTHER" id="PTHR36082:SF2">
    <property type="entry name" value="PHOTOSYSTEM I REACTION CENTER SUBUNIT IX"/>
    <property type="match status" value="1"/>
</dbReference>
<accession>A0A076E8Y6</accession>
<comment type="similarity">
    <text evidence="3 9">Belongs to the PsaJ family.</text>
</comment>
<sequence>MILLKIDKKISKKETGEFSMKDFTTYLSTAPVLTLLSVTVVAGLLIEINRFFPDALIAAF</sequence>
<dbReference type="PANTHER" id="PTHR36082">
    <property type="match status" value="1"/>
</dbReference>
<dbReference type="GO" id="GO:0009535">
    <property type="term" value="C:chloroplast thylakoid membrane"/>
    <property type="evidence" value="ECO:0007669"/>
    <property type="project" value="UniProtKB-SubCell"/>
</dbReference>
<keyword evidence="5 9" id="KW-0812">Transmembrane</keyword>
<dbReference type="GO" id="GO:0009522">
    <property type="term" value="C:photosystem I"/>
    <property type="evidence" value="ECO:0007669"/>
    <property type="project" value="UniProtKB-KW"/>
</dbReference>
<keyword evidence="6 9" id="KW-1133">Transmembrane helix</keyword>
<comment type="function">
    <text evidence="1 9">May help in the organization of the PsaE and PsaF subunits.</text>
</comment>
<dbReference type="Pfam" id="PF01701">
    <property type="entry name" value="PSI_PsaJ"/>
    <property type="match status" value="1"/>
</dbReference>
<dbReference type="GO" id="GO:0015979">
    <property type="term" value="P:photosynthesis"/>
    <property type="evidence" value="ECO:0007669"/>
    <property type="project" value="UniProtKB-UniRule"/>
</dbReference>
<keyword evidence="7 9" id="KW-0472">Membrane</keyword>
<dbReference type="AlphaFoldDB" id="A0A076E8Y6"/>
<keyword evidence="9" id="KW-0603">Photosystem I</keyword>
<dbReference type="HAMAP" id="MF_00522">
    <property type="entry name" value="PSI_PsaJ"/>
    <property type="match status" value="1"/>
</dbReference>
<evidence type="ECO:0000313" key="11">
    <source>
        <dbReference type="EMBL" id="AII02027.1"/>
    </source>
</evidence>
<evidence type="ECO:0000256" key="9">
    <source>
        <dbReference type="HAMAP-Rule" id="MF_00522"/>
    </source>
</evidence>
<evidence type="ECO:0000256" key="6">
    <source>
        <dbReference type="ARBA" id="ARBA00022989"/>
    </source>
</evidence>
<dbReference type="InterPro" id="IPR002615">
    <property type="entry name" value="PSI_PsaJ"/>
</dbReference>
<dbReference type="EMBL" id="KJ742376">
    <property type="protein sequence ID" value="AII02027.1"/>
    <property type="molecule type" value="Genomic_DNA"/>
</dbReference>
<keyword evidence="11" id="KW-0934">Plastid</keyword>
<gene>
    <name evidence="9 11" type="primary">psaJ</name>
</gene>
<reference evidence="11" key="1">
    <citation type="submission" date="2014-04" db="EMBL/GenBank/DDBJ databases">
        <title>Chlorella sorokiniana complete plastid genome.</title>
        <authorList>
            <person name="Fan W."/>
            <person name="Mower J.P."/>
        </authorList>
    </citation>
    <scope>NUCLEOTIDE SEQUENCE</scope>
    <source>
        <strain evidence="11">1230</strain>
    </source>
</reference>
<evidence type="ECO:0000256" key="1">
    <source>
        <dbReference type="ARBA" id="ARBA00002115"/>
    </source>
</evidence>
<feature type="transmembrane region" description="Helical" evidence="10">
    <location>
        <begin position="26"/>
        <end position="46"/>
    </location>
</feature>
<geneLocation type="chloroplast" evidence="11"/>
<proteinExistence type="inferred from homology"/>
<evidence type="ECO:0000256" key="4">
    <source>
        <dbReference type="ARBA" id="ARBA00019868"/>
    </source>
</evidence>
<evidence type="ECO:0000256" key="7">
    <source>
        <dbReference type="ARBA" id="ARBA00023136"/>
    </source>
</evidence>
<evidence type="ECO:0000256" key="2">
    <source>
        <dbReference type="ARBA" id="ARBA00004167"/>
    </source>
</evidence>
<protein>
    <recommendedName>
        <fullName evidence="4 9">Photosystem I reaction center subunit IX</fullName>
    </recommendedName>
    <alternativeName>
        <fullName evidence="8 9">PSI-J</fullName>
    </alternativeName>
</protein>
<keyword evidence="9" id="KW-0793">Thylakoid</keyword>